<gene>
    <name evidence="1" type="ORF">SCHPADRAFT_520885</name>
</gene>
<proteinExistence type="predicted"/>
<protein>
    <submittedName>
        <fullName evidence="1">Uncharacterized protein</fullName>
    </submittedName>
</protein>
<organism evidence="1 2">
    <name type="scientific">Schizopora paradoxa</name>
    <dbReference type="NCBI Taxonomy" id="27342"/>
    <lineage>
        <taxon>Eukaryota</taxon>
        <taxon>Fungi</taxon>
        <taxon>Dikarya</taxon>
        <taxon>Basidiomycota</taxon>
        <taxon>Agaricomycotina</taxon>
        <taxon>Agaricomycetes</taxon>
        <taxon>Hymenochaetales</taxon>
        <taxon>Schizoporaceae</taxon>
        <taxon>Schizopora</taxon>
    </lineage>
</organism>
<accession>A0A0H2REZ9</accession>
<keyword evidence="2" id="KW-1185">Reference proteome</keyword>
<evidence type="ECO:0000313" key="2">
    <source>
        <dbReference type="Proteomes" id="UP000053477"/>
    </source>
</evidence>
<dbReference type="InParanoid" id="A0A0H2REZ9"/>
<evidence type="ECO:0000313" key="1">
    <source>
        <dbReference type="EMBL" id="KLO10410.1"/>
    </source>
</evidence>
<dbReference type="Proteomes" id="UP000053477">
    <property type="component" value="Unassembled WGS sequence"/>
</dbReference>
<reference evidence="1 2" key="1">
    <citation type="submission" date="2015-04" db="EMBL/GenBank/DDBJ databases">
        <title>Complete genome sequence of Schizopora paradoxa KUC8140, a cosmopolitan wood degrader in East Asia.</title>
        <authorList>
            <consortium name="DOE Joint Genome Institute"/>
            <person name="Min B."/>
            <person name="Park H."/>
            <person name="Jang Y."/>
            <person name="Kim J.-J."/>
            <person name="Kim K.H."/>
            <person name="Pangilinan J."/>
            <person name="Lipzen A."/>
            <person name="Riley R."/>
            <person name="Grigoriev I.V."/>
            <person name="Spatafora J.W."/>
            <person name="Choi I.-G."/>
        </authorList>
    </citation>
    <scope>NUCLEOTIDE SEQUENCE [LARGE SCALE GENOMIC DNA]</scope>
    <source>
        <strain evidence="1 2">KUC8140</strain>
    </source>
</reference>
<dbReference type="AlphaFoldDB" id="A0A0H2REZ9"/>
<name>A0A0H2REZ9_9AGAM</name>
<dbReference type="EMBL" id="KQ086027">
    <property type="protein sequence ID" value="KLO10410.1"/>
    <property type="molecule type" value="Genomic_DNA"/>
</dbReference>
<dbReference type="OrthoDB" id="3237970at2759"/>
<sequence>MKPSLVRCWTLLTRDAIPKQHLEKIRPSLLTAKERQHTPTLIDHLTARKAKRDAKVAEAANKEGGVRIAPRSWPSNLRIEPVISRSAFSEVAKEHRRALKESLKER</sequence>